<dbReference type="GO" id="GO:0005886">
    <property type="term" value="C:plasma membrane"/>
    <property type="evidence" value="ECO:0007669"/>
    <property type="project" value="UniProtKB-SubCell"/>
</dbReference>
<dbReference type="InterPro" id="IPR047928">
    <property type="entry name" value="Perm_prefix_1"/>
</dbReference>
<evidence type="ECO:0000256" key="6">
    <source>
        <dbReference type="ARBA" id="ARBA00038076"/>
    </source>
</evidence>
<dbReference type="EMBL" id="BRXS01000001">
    <property type="protein sequence ID" value="GLC23874.1"/>
    <property type="molecule type" value="Genomic_DNA"/>
</dbReference>
<accession>A0AA37Q005</accession>
<evidence type="ECO:0000256" key="5">
    <source>
        <dbReference type="ARBA" id="ARBA00023136"/>
    </source>
</evidence>
<comment type="similarity">
    <text evidence="6">Belongs to the ABC-4 integral membrane protein family.</text>
</comment>
<feature type="domain" description="MacB-like periplasmic core" evidence="9">
    <location>
        <begin position="571"/>
        <end position="728"/>
    </location>
</feature>
<proteinExistence type="inferred from homology"/>
<dbReference type="AlphaFoldDB" id="A0AA37Q005"/>
<organism evidence="10 11">
    <name type="scientific">Roseisolibacter agri</name>
    <dbReference type="NCBI Taxonomy" id="2014610"/>
    <lineage>
        <taxon>Bacteria</taxon>
        <taxon>Pseudomonadati</taxon>
        <taxon>Gemmatimonadota</taxon>
        <taxon>Gemmatimonadia</taxon>
        <taxon>Gemmatimonadales</taxon>
        <taxon>Gemmatimonadaceae</taxon>
        <taxon>Roseisolibacter</taxon>
    </lineage>
</organism>
<evidence type="ECO:0000256" key="7">
    <source>
        <dbReference type="SAM" id="Phobius"/>
    </source>
</evidence>
<keyword evidence="2" id="KW-1003">Cell membrane</keyword>
<evidence type="ECO:0000313" key="11">
    <source>
        <dbReference type="Proteomes" id="UP001161325"/>
    </source>
</evidence>
<evidence type="ECO:0000256" key="2">
    <source>
        <dbReference type="ARBA" id="ARBA00022475"/>
    </source>
</evidence>
<evidence type="ECO:0000256" key="4">
    <source>
        <dbReference type="ARBA" id="ARBA00022989"/>
    </source>
</evidence>
<dbReference type="RefSeq" id="WP_284348318.1">
    <property type="nucleotide sequence ID" value="NZ_BRXS01000001.1"/>
</dbReference>
<dbReference type="NCBIfam" id="TIGR03434">
    <property type="entry name" value="ADOP"/>
    <property type="match status" value="1"/>
</dbReference>
<evidence type="ECO:0000259" key="9">
    <source>
        <dbReference type="Pfam" id="PF12704"/>
    </source>
</evidence>
<keyword evidence="4 7" id="KW-1133">Transmembrane helix</keyword>
<dbReference type="PANTHER" id="PTHR30572:SF4">
    <property type="entry name" value="ABC TRANSPORTER PERMEASE YTRF"/>
    <property type="match status" value="1"/>
</dbReference>
<feature type="domain" description="ABC3 transporter permease C-terminal" evidence="8">
    <location>
        <begin position="363"/>
        <end position="480"/>
    </location>
</feature>
<protein>
    <recommendedName>
        <fullName evidence="12">Macrolide export ATP-binding/permease protein MacB</fullName>
    </recommendedName>
</protein>
<keyword evidence="5 7" id="KW-0472">Membrane</keyword>
<dbReference type="InterPro" id="IPR025857">
    <property type="entry name" value="MacB_PCD"/>
</dbReference>
<feature type="domain" description="MacB-like periplasmic core" evidence="9">
    <location>
        <begin position="105"/>
        <end position="321"/>
    </location>
</feature>
<dbReference type="Pfam" id="PF02687">
    <property type="entry name" value="FtsX"/>
    <property type="match status" value="2"/>
</dbReference>
<keyword evidence="3 7" id="KW-0812">Transmembrane</keyword>
<dbReference type="Pfam" id="PF12704">
    <property type="entry name" value="MacB_PCD"/>
    <property type="match status" value="2"/>
</dbReference>
<feature type="transmembrane region" description="Helical" evidence="7">
    <location>
        <begin position="103"/>
        <end position="126"/>
    </location>
</feature>
<evidence type="ECO:0008006" key="12">
    <source>
        <dbReference type="Google" id="ProtNLM"/>
    </source>
</evidence>
<dbReference type="Proteomes" id="UP001161325">
    <property type="component" value="Unassembled WGS sequence"/>
</dbReference>
<evidence type="ECO:0000313" key="10">
    <source>
        <dbReference type="EMBL" id="GLC23874.1"/>
    </source>
</evidence>
<feature type="transmembrane region" description="Helical" evidence="7">
    <location>
        <begin position="456"/>
        <end position="479"/>
    </location>
</feature>
<sequence length="888" mass="94249">MTGSDGFRRLVRPAPSARSAARDVDDELQFHLESRVQELLAAGHPREEAERLAAREFGDVRAAREELTAIDRERLRRRGWAESFASWRQDLRFAWRTLRRRPAFSATVLLTIALGLGVTGAVFSVADAALLRPLPYAAPDRLVHLWRTATNAPDARGDLSYPELLDLRERARSLAGVAGYHSNRMVLGTGEQPRVLWAGKTSANFFAVLGVRPAAGRLFAEGEDAVGAARVAVLSHALWQRQFAGDASIVGRAVQLDGASYTVVGVLPATFQFAPVGAADVWVPFDRPADWRTRRSMSWFRGFARLREGATVARARQELDAVAAALAREFPQTSAERGLRAVPLRDEITGPVRPLLVTLLGGAGLVLIVALANVANLLIVRGTGRARELGVRAALGAGRGRLVRQLLTESALLAAFGGALGFVLAQAGVRALIAAIPPERLRGMPYLAAVGGWRLAAFTVAGSLLAAAAFGLLSTLRLVRPQAFEALRQGRGLSDGAAGGRLRDGLVATELGLTVVLLSGALLFARSWTRLMAVDPGFRAERVTTAFIPLPRVAYAPVASRIDFFTRLEARLRALPGVESVGLTSKLPLDAGNSSSYRVVGAPEPAPGREPSASFRSVTPDYFRAMGIPLLRGATFPARIDSTTPALVIVSASLAREAFGREDPIGRQLTINAEPATIVGVVGDVVIGRLEEGVAPTFYLPFGQLPDVSMRVVLRTRGDVGGLEAAIRGAVRALDPQVALYQVYTMDSLVRQSESIFLRRFPLLLLGAFAAAALVLAIVGTYGVVSYAVAQRVRELGIRIALGASSRSVIALVVGHVAVVATVGIGAGLLLAVALSTRAEGMLYGVRATDPATYGAVALLLAVVAAAAAAIPARRASRVDPALSLRAE</sequence>
<name>A0AA37Q005_9BACT</name>
<dbReference type="GO" id="GO:0022857">
    <property type="term" value="F:transmembrane transporter activity"/>
    <property type="evidence" value="ECO:0007669"/>
    <property type="project" value="TreeGrafter"/>
</dbReference>
<dbReference type="InterPro" id="IPR050250">
    <property type="entry name" value="Macrolide_Exporter_MacB"/>
</dbReference>
<keyword evidence="11" id="KW-1185">Reference proteome</keyword>
<dbReference type="InterPro" id="IPR003838">
    <property type="entry name" value="ABC3_permease_C"/>
</dbReference>
<dbReference type="NCBIfam" id="NF038403">
    <property type="entry name" value="perm_prefix_1"/>
    <property type="match status" value="1"/>
</dbReference>
<feature type="transmembrane region" description="Helical" evidence="7">
    <location>
        <begin position="809"/>
        <end position="832"/>
    </location>
</feature>
<comment type="subcellular location">
    <subcellularLocation>
        <location evidence="1">Cell membrane</location>
        <topology evidence="1">Multi-pass membrane protein</topology>
    </subcellularLocation>
</comment>
<evidence type="ECO:0000256" key="1">
    <source>
        <dbReference type="ARBA" id="ARBA00004651"/>
    </source>
</evidence>
<feature type="transmembrane region" description="Helical" evidence="7">
    <location>
        <begin position="511"/>
        <end position="529"/>
    </location>
</feature>
<feature type="transmembrane region" description="Helical" evidence="7">
    <location>
        <begin position="852"/>
        <end position="871"/>
    </location>
</feature>
<dbReference type="InterPro" id="IPR017800">
    <property type="entry name" value="ADOP"/>
</dbReference>
<evidence type="ECO:0000256" key="3">
    <source>
        <dbReference type="ARBA" id="ARBA00022692"/>
    </source>
</evidence>
<feature type="transmembrane region" description="Helical" evidence="7">
    <location>
        <begin position="761"/>
        <end position="789"/>
    </location>
</feature>
<feature type="transmembrane region" description="Helical" evidence="7">
    <location>
        <begin position="355"/>
        <end position="379"/>
    </location>
</feature>
<feature type="domain" description="ABC3 transporter permease C-terminal" evidence="8">
    <location>
        <begin position="768"/>
        <end position="881"/>
    </location>
</feature>
<dbReference type="PANTHER" id="PTHR30572">
    <property type="entry name" value="MEMBRANE COMPONENT OF TRANSPORTER-RELATED"/>
    <property type="match status" value="1"/>
</dbReference>
<feature type="transmembrane region" description="Helical" evidence="7">
    <location>
        <begin position="411"/>
        <end position="436"/>
    </location>
</feature>
<comment type="caution">
    <text evidence="10">The sequence shown here is derived from an EMBL/GenBank/DDBJ whole genome shotgun (WGS) entry which is preliminary data.</text>
</comment>
<evidence type="ECO:0000259" key="8">
    <source>
        <dbReference type="Pfam" id="PF02687"/>
    </source>
</evidence>
<reference evidence="10" key="1">
    <citation type="submission" date="2022-08" db="EMBL/GenBank/DDBJ databases">
        <title>Draft genome sequencing of Roseisolibacter agri AW1220.</title>
        <authorList>
            <person name="Tobiishi Y."/>
            <person name="Tonouchi A."/>
        </authorList>
    </citation>
    <scope>NUCLEOTIDE SEQUENCE</scope>
    <source>
        <strain evidence="10">AW1220</strain>
    </source>
</reference>
<gene>
    <name evidence="10" type="ORF">rosag_03870</name>
</gene>